<evidence type="ECO:0000313" key="1">
    <source>
        <dbReference type="EMBL" id="MBY0098678.1"/>
    </source>
</evidence>
<comment type="caution">
    <text evidence="1">The sequence shown here is derived from an EMBL/GenBank/DDBJ whole genome shotgun (WGS) entry which is preliminary data.</text>
</comment>
<proteinExistence type="predicted"/>
<dbReference type="Proteomes" id="UP000769780">
    <property type="component" value="Unassembled WGS sequence"/>
</dbReference>
<gene>
    <name evidence="1" type="ORF">H0185_18090</name>
</gene>
<organism evidence="1 2">
    <name type="scientific">Mesobacillus maritimus</name>
    <dbReference type="NCBI Taxonomy" id="1643336"/>
    <lineage>
        <taxon>Bacteria</taxon>
        <taxon>Bacillati</taxon>
        <taxon>Bacillota</taxon>
        <taxon>Bacilli</taxon>
        <taxon>Bacillales</taxon>
        <taxon>Bacillaceae</taxon>
        <taxon>Mesobacillus</taxon>
    </lineage>
</organism>
<reference evidence="1 2" key="1">
    <citation type="submission" date="2020-07" db="EMBL/GenBank/DDBJ databases">
        <title>Fungal Genomes of the International Space Station.</title>
        <authorList>
            <person name="Seuylemezian A."/>
            <person name="Singh N.K."/>
            <person name="Wood J."/>
            <person name="Venkateswaran K."/>
        </authorList>
    </citation>
    <scope>NUCLEOTIDE SEQUENCE [LARGE SCALE GENOMIC DNA]</scope>
    <source>
        <strain evidence="1 2">PL-B2</strain>
    </source>
</reference>
<sequence length="75" mass="8281">MEGKVLEERLGVQMHGALREGFLKIYGYTSDGDGIRHALIEEPSLSFEDAKFMLVACSAFVNYLVVKSEKAGITL</sequence>
<dbReference type="EMBL" id="JACWFH010000026">
    <property type="protein sequence ID" value="MBY0098678.1"/>
    <property type="molecule type" value="Genomic_DNA"/>
</dbReference>
<name>A0ABS7K8Y7_9BACI</name>
<accession>A0ABS7K8Y7</accession>
<keyword evidence="2" id="KW-1185">Reference proteome</keyword>
<evidence type="ECO:0000313" key="2">
    <source>
        <dbReference type="Proteomes" id="UP000769780"/>
    </source>
</evidence>
<protein>
    <submittedName>
        <fullName evidence="1">Uncharacterized protein</fullName>
    </submittedName>
</protein>
<dbReference type="RefSeq" id="WP_221874903.1">
    <property type="nucleotide sequence ID" value="NZ_JACWFH010000026.1"/>
</dbReference>